<dbReference type="Proteomes" id="UP001168972">
    <property type="component" value="Unassembled WGS sequence"/>
</dbReference>
<name>A0AA39FHB9_MICHY</name>
<organism evidence="1 2">
    <name type="scientific">Microctonus hyperodae</name>
    <name type="common">Parasitoid wasp</name>
    <dbReference type="NCBI Taxonomy" id="165561"/>
    <lineage>
        <taxon>Eukaryota</taxon>
        <taxon>Metazoa</taxon>
        <taxon>Ecdysozoa</taxon>
        <taxon>Arthropoda</taxon>
        <taxon>Hexapoda</taxon>
        <taxon>Insecta</taxon>
        <taxon>Pterygota</taxon>
        <taxon>Neoptera</taxon>
        <taxon>Endopterygota</taxon>
        <taxon>Hymenoptera</taxon>
        <taxon>Apocrita</taxon>
        <taxon>Ichneumonoidea</taxon>
        <taxon>Braconidae</taxon>
        <taxon>Euphorinae</taxon>
        <taxon>Microctonus</taxon>
    </lineage>
</organism>
<evidence type="ECO:0000313" key="1">
    <source>
        <dbReference type="EMBL" id="KAK0169592.1"/>
    </source>
</evidence>
<keyword evidence="2" id="KW-1185">Reference proteome</keyword>
<protein>
    <submittedName>
        <fullName evidence="1">Uncharacterized protein</fullName>
    </submittedName>
</protein>
<sequence>MTLTSIDETNNIIGQLSALSRCKYNLCIKSGKDVRVVILLGSECHKLIAANSVIPPNIIKISSNINIYYLCVRREPLKLQELYATQDPNVLFLKKRGISTTLNM</sequence>
<gene>
    <name evidence="1" type="ORF">PV327_011481</name>
</gene>
<accession>A0AA39FHB9</accession>
<reference evidence="1" key="2">
    <citation type="submission" date="2023-03" db="EMBL/GenBank/DDBJ databases">
        <authorList>
            <person name="Inwood S.N."/>
            <person name="Skelly J.G."/>
            <person name="Guhlin J."/>
            <person name="Harrop T.W.R."/>
            <person name="Goldson S.G."/>
            <person name="Dearden P.K."/>
        </authorList>
    </citation>
    <scope>NUCLEOTIDE SEQUENCE</scope>
    <source>
        <strain evidence="1">Lincoln</strain>
        <tissue evidence="1">Whole body</tissue>
    </source>
</reference>
<reference evidence="1" key="1">
    <citation type="journal article" date="2023" name="bioRxiv">
        <title>Scaffold-level genome assemblies of two parasitoid biocontrol wasps reveal the parthenogenesis mechanism and an associated novel virus.</title>
        <authorList>
            <person name="Inwood S."/>
            <person name="Skelly J."/>
            <person name="Guhlin J."/>
            <person name="Harrop T."/>
            <person name="Goldson S."/>
            <person name="Dearden P."/>
        </authorList>
    </citation>
    <scope>NUCLEOTIDE SEQUENCE</scope>
    <source>
        <strain evidence="1">Lincoln</strain>
        <tissue evidence="1">Whole body</tissue>
    </source>
</reference>
<proteinExistence type="predicted"/>
<dbReference type="EMBL" id="JAQQBR010000776">
    <property type="protein sequence ID" value="KAK0169592.1"/>
    <property type="molecule type" value="Genomic_DNA"/>
</dbReference>
<dbReference type="AlphaFoldDB" id="A0AA39FHB9"/>
<feature type="non-terminal residue" evidence="1">
    <location>
        <position position="104"/>
    </location>
</feature>
<comment type="caution">
    <text evidence="1">The sequence shown here is derived from an EMBL/GenBank/DDBJ whole genome shotgun (WGS) entry which is preliminary data.</text>
</comment>
<evidence type="ECO:0000313" key="2">
    <source>
        <dbReference type="Proteomes" id="UP001168972"/>
    </source>
</evidence>